<evidence type="ECO:0000313" key="3">
    <source>
        <dbReference type="EMBL" id="PLT73191.1"/>
    </source>
</evidence>
<accession>A0A2N5NK90</accession>
<dbReference type="PANTHER" id="PTHR43283">
    <property type="entry name" value="BETA-LACTAMASE-RELATED"/>
    <property type="match status" value="1"/>
</dbReference>
<dbReference type="RefSeq" id="WP_022036994.1">
    <property type="nucleotide sequence ID" value="NZ_CP176629.1"/>
</dbReference>
<dbReference type="Proteomes" id="UP000235093">
    <property type="component" value="Unassembled WGS sequence"/>
</dbReference>
<evidence type="ECO:0000313" key="5">
    <source>
        <dbReference type="Proteomes" id="UP000234849"/>
    </source>
</evidence>
<proteinExistence type="predicted"/>
<evidence type="ECO:0000313" key="7">
    <source>
        <dbReference type="Proteomes" id="UP000235093"/>
    </source>
</evidence>
<organism evidence="2 5">
    <name type="scientific">Mediterraneibacter gnavus</name>
    <name type="common">Ruminococcus gnavus</name>
    <dbReference type="NCBI Taxonomy" id="33038"/>
    <lineage>
        <taxon>Bacteria</taxon>
        <taxon>Bacillati</taxon>
        <taxon>Bacillota</taxon>
        <taxon>Clostridia</taxon>
        <taxon>Lachnospirales</taxon>
        <taxon>Lachnospiraceae</taxon>
        <taxon>Mediterraneibacter</taxon>
    </lineage>
</organism>
<dbReference type="Pfam" id="PF00144">
    <property type="entry name" value="Beta-lactamase"/>
    <property type="match status" value="1"/>
</dbReference>
<dbReference type="InterPro" id="IPR050789">
    <property type="entry name" value="Diverse_Enzym_Activities"/>
</dbReference>
<evidence type="ECO:0000313" key="6">
    <source>
        <dbReference type="Proteomes" id="UP000234891"/>
    </source>
</evidence>
<evidence type="ECO:0000313" key="4">
    <source>
        <dbReference type="EMBL" id="PLT77105.1"/>
    </source>
</evidence>
<dbReference type="EMBL" id="NIHT01000003">
    <property type="protein sequence ID" value="PLT77105.1"/>
    <property type="molecule type" value="Genomic_DNA"/>
</dbReference>
<evidence type="ECO:0000259" key="1">
    <source>
        <dbReference type="Pfam" id="PF00144"/>
    </source>
</evidence>
<dbReference type="InterPro" id="IPR012338">
    <property type="entry name" value="Beta-lactam/transpept-like"/>
</dbReference>
<dbReference type="AlphaFoldDB" id="A0A2N5NK90"/>
<gene>
    <name evidence="2" type="ORF">CDL18_05125</name>
    <name evidence="4" type="ORF">CDL23_02770</name>
    <name evidence="3" type="ORF">CDL26_06020</name>
</gene>
<dbReference type="SUPFAM" id="SSF56601">
    <property type="entry name" value="beta-lactamase/transpeptidase-like"/>
    <property type="match status" value="1"/>
</dbReference>
<evidence type="ECO:0000313" key="2">
    <source>
        <dbReference type="EMBL" id="PLT56559.1"/>
    </source>
</evidence>
<reference evidence="5 6" key="1">
    <citation type="journal article" date="2017" name="Genome Med.">
        <title>A novel Ruminococcus gnavus clade enriched in inflammatory bowel disease patients.</title>
        <authorList>
            <person name="Hall A.B."/>
            <person name="Yassour M."/>
            <person name="Sauk J."/>
            <person name="Garner A."/>
            <person name="Jiang X."/>
            <person name="Arthur T."/>
            <person name="Lagoudas G.K."/>
            <person name="Vatanen T."/>
            <person name="Fornelos N."/>
            <person name="Wilson R."/>
            <person name="Bertha M."/>
            <person name="Cohen M."/>
            <person name="Garber J."/>
            <person name="Khalili H."/>
            <person name="Gevers D."/>
            <person name="Ananthakrishnan A.N."/>
            <person name="Kugathasan S."/>
            <person name="Lander E.S."/>
            <person name="Blainey P."/>
            <person name="Vlamakis H."/>
            <person name="Xavier R.J."/>
            <person name="Huttenhower C."/>
        </authorList>
    </citation>
    <scope>NUCLEOTIDE SEQUENCE [LARGE SCALE GENOMIC DNA]</scope>
    <source>
        <strain evidence="2 5">RJX1118</strain>
        <strain evidence="3 6">RJX1124</strain>
        <strain evidence="4 7">RJX1125</strain>
    </source>
</reference>
<sequence length="300" mass="34725">MTELESFIEKMNEKNVVIHYAQIYKNDKLIQEYNRIGTKTRLNVYSVSKSVTAIGIGIAIDEGLLRLEQKVSDFYPEYLGICPQITKITIRDLLTMTCGLKEQLFFSDDPERYIVKDWVDYFMKSEFAYEPGEHFEYCNFNTYILACIIEKVSSETLLSYMTSRFFNKIGIGNPDWLVCPKGHNTAANGLLLTIDEMSRIGRFLLKKGKWNGEQILSESFIEDATHNHITTNMPKAGYGYQFWINPDKKSYRADGKYGQYIVVLPEQQSVITMQALEGRKIFNDVWSELIVPYMNNQASY</sequence>
<dbReference type="Proteomes" id="UP000234849">
    <property type="component" value="Unassembled WGS sequence"/>
</dbReference>
<dbReference type="InterPro" id="IPR001466">
    <property type="entry name" value="Beta-lactam-related"/>
</dbReference>
<dbReference type="Gene3D" id="3.40.710.10">
    <property type="entry name" value="DD-peptidase/beta-lactamase superfamily"/>
    <property type="match status" value="1"/>
</dbReference>
<name>A0A2N5NK90_MEDGN</name>
<dbReference type="EMBL" id="NIHS01000008">
    <property type="protein sequence ID" value="PLT73191.1"/>
    <property type="molecule type" value="Genomic_DNA"/>
</dbReference>
<dbReference type="Proteomes" id="UP000234891">
    <property type="component" value="Unassembled WGS sequence"/>
</dbReference>
<dbReference type="EMBL" id="NIHM01000005">
    <property type="protein sequence ID" value="PLT56559.1"/>
    <property type="molecule type" value="Genomic_DNA"/>
</dbReference>
<feature type="domain" description="Beta-lactamase-related" evidence="1">
    <location>
        <begin position="22"/>
        <end position="273"/>
    </location>
</feature>
<protein>
    <recommendedName>
        <fullName evidence="1">Beta-lactamase-related domain-containing protein</fullName>
    </recommendedName>
</protein>
<dbReference type="PANTHER" id="PTHR43283:SF7">
    <property type="entry name" value="BETA-LACTAMASE-RELATED DOMAIN-CONTAINING PROTEIN"/>
    <property type="match status" value="1"/>
</dbReference>
<comment type="caution">
    <text evidence="2">The sequence shown here is derived from an EMBL/GenBank/DDBJ whole genome shotgun (WGS) entry which is preliminary data.</text>
</comment>